<gene>
    <name evidence="2" type="ORF">ACFQ08_04750</name>
</gene>
<comment type="caution">
    <text evidence="2">The sequence shown here is derived from an EMBL/GenBank/DDBJ whole genome shotgun (WGS) entry which is preliminary data.</text>
</comment>
<evidence type="ECO:0008006" key="4">
    <source>
        <dbReference type="Google" id="ProtNLM"/>
    </source>
</evidence>
<evidence type="ECO:0000256" key="1">
    <source>
        <dbReference type="SAM" id="MobiDB-lite"/>
    </source>
</evidence>
<keyword evidence="3" id="KW-1185">Reference proteome</keyword>
<evidence type="ECO:0000313" key="3">
    <source>
        <dbReference type="Proteomes" id="UP001597024"/>
    </source>
</evidence>
<reference evidence="3" key="1">
    <citation type="journal article" date="2019" name="Int. J. Syst. Evol. Microbiol.">
        <title>The Global Catalogue of Microorganisms (GCM) 10K type strain sequencing project: providing services to taxonomists for standard genome sequencing and annotation.</title>
        <authorList>
            <consortium name="The Broad Institute Genomics Platform"/>
            <consortium name="The Broad Institute Genome Sequencing Center for Infectious Disease"/>
            <person name="Wu L."/>
            <person name="Ma J."/>
        </authorList>
    </citation>
    <scope>NUCLEOTIDE SEQUENCE [LARGE SCALE GENOMIC DNA]</scope>
    <source>
        <strain evidence="3">CCUG 62974</strain>
    </source>
</reference>
<dbReference type="Proteomes" id="UP001597024">
    <property type="component" value="Unassembled WGS sequence"/>
</dbReference>
<proteinExistence type="predicted"/>
<name>A0ABW3DMA1_9ACTN</name>
<dbReference type="EMBL" id="JBHTHX010000083">
    <property type="protein sequence ID" value="MFD0883866.1"/>
    <property type="molecule type" value="Genomic_DNA"/>
</dbReference>
<organism evidence="2 3">
    <name type="scientific">Streptosporangium algeriense</name>
    <dbReference type="NCBI Taxonomy" id="1682748"/>
    <lineage>
        <taxon>Bacteria</taxon>
        <taxon>Bacillati</taxon>
        <taxon>Actinomycetota</taxon>
        <taxon>Actinomycetes</taxon>
        <taxon>Streptosporangiales</taxon>
        <taxon>Streptosporangiaceae</taxon>
        <taxon>Streptosporangium</taxon>
    </lineage>
</organism>
<protein>
    <recommendedName>
        <fullName evidence="4">Helix-turn-helix DNA binding domain protein</fullName>
    </recommendedName>
</protein>
<sequence>MTKRHDTRHDVVGYAEIIERAAADYGTDLGMDTVRSWEKARRAWDAKGRPTRSGARPREIPLPDPVTTVNGVPAYSWKQVSDWLITSGRVTPQE</sequence>
<accession>A0ABW3DMA1</accession>
<feature type="region of interest" description="Disordered" evidence="1">
    <location>
        <begin position="45"/>
        <end position="65"/>
    </location>
</feature>
<evidence type="ECO:0000313" key="2">
    <source>
        <dbReference type="EMBL" id="MFD0883866.1"/>
    </source>
</evidence>